<evidence type="ECO:0000259" key="4">
    <source>
        <dbReference type="PROSITE" id="PS51762"/>
    </source>
</evidence>
<feature type="domain" description="GH16" evidence="4">
    <location>
        <begin position="46"/>
        <end position="335"/>
    </location>
</feature>
<dbReference type="Gene3D" id="2.60.120.200">
    <property type="match status" value="1"/>
</dbReference>
<dbReference type="Pfam" id="PF26113">
    <property type="entry name" value="GH16_XgeA"/>
    <property type="match status" value="1"/>
</dbReference>
<dbReference type="OrthoDB" id="192832at2759"/>
<dbReference type="SUPFAM" id="SSF49899">
    <property type="entry name" value="Concanavalin A-like lectins/glucanases"/>
    <property type="match status" value="1"/>
</dbReference>
<dbReference type="GO" id="GO:0009251">
    <property type="term" value="P:glucan catabolic process"/>
    <property type="evidence" value="ECO:0007669"/>
    <property type="project" value="TreeGrafter"/>
</dbReference>
<feature type="compositionally biased region" description="Polar residues" evidence="1">
    <location>
        <begin position="456"/>
        <end position="466"/>
    </location>
</feature>
<organism evidence="5 6">
    <name type="scientific">Saitozyma podzolica</name>
    <dbReference type="NCBI Taxonomy" id="1890683"/>
    <lineage>
        <taxon>Eukaryota</taxon>
        <taxon>Fungi</taxon>
        <taxon>Dikarya</taxon>
        <taxon>Basidiomycota</taxon>
        <taxon>Agaricomycotina</taxon>
        <taxon>Tremellomycetes</taxon>
        <taxon>Tremellales</taxon>
        <taxon>Trimorphomycetaceae</taxon>
        <taxon>Saitozyma</taxon>
    </lineage>
</organism>
<feature type="chain" id="PRO_5019411214" description="GH16 domain-containing protein" evidence="3">
    <location>
        <begin position="24"/>
        <end position="690"/>
    </location>
</feature>
<accession>A0A427XRN9</accession>
<evidence type="ECO:0000313" key="5">
    <source>
        <dbReference type="EMBL" id="RSH81572.1"/>
    </source>
</evidence>
<name>A0A427XRN9_9TREE</name>
<dbReference type="InterPro" id="IPR000757">
    <property type="entry name" value="Beta-glucanase-like"/>
</dbReference>
<evidence type="ECO:0000256" key="1">
    <source>
        <dbReference type="SAM" id="MobiDB-lite"/>
    </source>
</evidence>
<feature type="compositionally biased region" description="Basic residues" evidence="1">
    <location>
        <begin position="468"/>
        <end position="481"/>
    </location>
</feature>
<reference evidence="5 6" key="1">
    <citation type="submission" date="2018-11" db="EMBL/GenBank/DDBJ databases">
        <title>Genome sequence of Saitozyma podzolica DSM 27192.</title>
        <authorList>
            <person name="Aliyu H."/>
            <person name="Gorte O."/>
            <person name="Ochsenreither K."/>
        </authorList>
    </citation>
    <scope>NUCLEOTIDE SEQUENCE [LARGE SCALE GENOMIC DNA]</scope>
    <source>
        <strain evidence="5 6">DSM 27192</strain>
    </source>
</reference>
<dbReference type="PROSITE" id="PS51762">
    <property type="entry name" value="GH16_2"/>
    <property type="match status" value="1"/>
</dbReference>
<feature type="compositionally biased region" description="Polar residues" evidence="1">
    <location>
        <begin position="678"/>
        <end position="690"/>
    </location>
</feature>
<keyword evidence="2" id="KW-0472">Membrane</keyword>
<feature type="compositionally biased region" description="Polar residues" evidence="1">
    <location>
        <begin position="549"/>
        <end position="575"/>
    </location>
</feature>
<dbReference type="InterPro" id="IPR013320">
    <property type="entry name" value="ConA-like_dom_sf"/>
</dbReference>
<feature type="region of interest" description="Disordered" evidence="1">
    <location>
        <begin position="549"/>
        <end position="690"/>
    </location>
</feature>
<dbReference type="InterPro" id="IPR050546">
    <property type="entry name" value="Glycosyl_Hydrlase_16"/>
</dbReference>
<keyword evidence="3" id="KW-0732">Signal</keyword>
<feature type="region of interest" description="Disordered" evidence="1">
    <location>
        <begin position="453"/>
        <end position="521"/>
    </location>
</feature>
<proteinExistence type="predicted"/>
<keyword evidence="2" id="KW-1133">Transmembrane helix</keyword>
<comment type="caution">
    <text evidence="5">The sequence shown here is derived from an EMBL/GenBank/DDBJ whole genome shotgun (WGS) entry which is preliminary data.</text>
</comment>
<keyword evidence="6" id="KW-1185">Reference proteome</keyword>
<dbReference type="GO" id="GO:0004553">
    <property type="term" value="F:hydrolase activity, hydrolyzing O-glycosyl compounds"/>
    <property type="evidence" value="ECO:0007669"/>
    <property type="project" value="InterPro"/>
</dbReference>
<dbReference type="AlphaFoldDB" id="A0A427XRN9"/>
<gene>
    <name evidence="5" type="ORF">EHS25_006194</name>
</gene>
<dbReference type="PANTHER" id="PTHR10963">
    <property type="entry name" value="GLYCOSYL HYDROLASE-RELATED"/>
    <property type="match status" value="1"/>
</dbReference>
<evidence type="ECO:0000256" key="3">
    <source>
        <dbReference type="SAM" id="SignalP"/>
    </source>
</evidence>
<dbReference type="Proteomes" id="UP000279259">
    <property type="component" value="Unassembled WGS sequence"/>
</dbReference>
<sequence>MRSSRDVGVMAVVLLASASRSVAQSSSTTTAGVTMMTSASTLKLAASYTGNDFFNRFNYFTDADPSGGYVNYVGMSTAQSEGLASVMSDGSFLMRANAETTATGRGRDSVRITSKDEYGDGVYILDLNHLPVGCGTWPAFWTVVENGWPSGGEIDIIEGANALPSPYSTAWNATGNLTNNISPTSPLRRDTASLHLSTNCQLNTGAYMTGTVGSTVCDAYLNNNEGCGVELGGNTTYGVDSFGAGVNTGGGGWYAMWRDVQNSGGVYIYYWPRNSSSVPADVKDGTTTTTNVEAWGPPGANLSVPSCKSDFGNHVIVFNIDFCGDYVTSTYAQSGCPSTTSCSAFVQSNPTAFSEAYWSINSLRVYTASGKPASSGGLSAGAIAGIAVGAVVFLAICGLIFWRYRVTRRRRAVLAAGAGAGVGEDEDGSKPYTGWVGADSVSVPEGYVGPMLSDVASGSNTQLTPNKSKSKSKSKSKRSKHGNGTEHDGKVIATLKPRTGKTKLAPGRTAHHTLPGETSTGFYHDQYDQYEQYDQVNLSTESLALPSRSMTPIGTMPNTSSVALQPVSSEWSSPSHGRLAERRNSIPWGRQHVDSPPALSVALRPESPGGRSRRSSRAEPTTPRSKKGRERQGSTTSYQSSPRSVVGRAGGGGSQANSVYSGRKFSAATTEYARRESTFQGAGTGNSWVG</sequence>
<evidence type="ECO:0000313" key="6">
    <source>
        <dbReference type="Proteomes" id="UP000279259"/>
    </source>
</evidence>
<dbReference type="STRING" id="1890683.A0A427XRN9"/>
<dbReference type="PANTHER" id="PTHR10963:SF24">
    <property type="entry name" value="GLYCOSIDASE C21B10.07-RELATED"/>
    <property type="match status" value="1"/>
</dbReference>
<feature type="signal peptide" evidence="3">
    <location>
        <begin position="1"/>
        <end position="23"/>
    </location>
</feature>
<feature type="transmembrane region" description="Helical" evidence="2">
    <location>
        <begin position="378"/>
        <end position="402"/>
    </location>
</feature>
<evidence type="ECO:0000256" key="2">
    <source>
        <dbReference type="SAM" id="Phobius"/>
    </source>
</evidence>
<protein>
    <recommendedName>
        <fullName evidence="4">GH16 domain-containing protein</fullName>
    </recommendedName>
</protein>
<dbReference type="EMBL" id="RSCD01000029">
    <property type="protein sequence ID" value="RSH81572.1"/>
    <property type="molecule type" value="Genomic_DNA"/>
</dbReference>
<keyword evidence="2" id="KW-0812">Transmembrane</keyword>